<feature type="transmembrane region" description="Helical" evidence="1">
    <location>
        <begin position="26"/>
        <end position="49"/>
    </location>
</feature>
<evidence type="ECO:0000313" key="2">
    <source>
        <dbReference type="EMBL" id="AZT90310.1"/>
    </source>
</evidence>
<reference evidence="2 3" key="1">
    <citation type="submission" date="2018-12" db="EMBL/GenBank/DDBJ databases">
        <title>Genome sequence from the cellulolytic species, Caldicellulosiruptor changbaiensis.</title>
        <authorList>
            <person name="Blumer-Schuette S.E."/>
            <person name="Mendoza C."/>
        </authorList>
    </citation>
    <scope>NUCLEOTIDE SEQUENCE [LARGE SCALE GENOMIC DNA]</scope>
    <source>
        <strain evidence="2 3">CBS-Z</strain>
    </source>
</reference>
<evidence type="ECO:0000256" key="1">
    <source>
        <dbReference type="SAM" id="Phobius"/>
    </source>
</evidence>
<dbReference type="KEGG" id="ccha:ELD05_06440"/>
<evidence type="ECO:0000313" key="3">
    <source>
        <dbReference type="Proteomes" id="UP000282930"/>
    </source>
</evidence>
<name>A0A3T0D5G4_9FIRM</name>
<dbReference type="RefSeq" id="WP_127351782.1">
    <property type="nucleotide sequence ID" value="NZ_CP034791.1"/>
</dbReference>
<gene>
    <name evidence="2" type="ORF">ELD05_06440</name>
</gene>
<proteinExistence type="predicted"/>
<dbReference type="AlphaFoldDB" id="A0A3T0D5G4"/>
<dbReference type="Proteomes" id="UP000282930">
    <property type="component" value="Chromosome"/>
</dbReference>
<protein>
    <recommendedName>
        <fullName evidence="4">Bacteriocin</fullName>
    </recommendedName>
</protein>
<dbReference type="EMBL" id="CP034791">
    <property type="protein sequence ID" value="AZT90310.1"/>
    <property type="molecule type" value="Genomic_DNA"/>
</dbReference>
<accession>A0A3T0D5G4</accession>
<keyword evidence="1" id="KW-0812">Transmembrane</keyword>
<keyword evidence="1" id="KW-1133">Transmembrane helix</keyword>
<sequence>MDIRSVLKGYIILKDNELEKINGDGVLGIAAGMLLGFTYGMAAGGIIAYNTGEVKDMFKTAWTAAMVGGAVGSFLPF</sequence>
<organism evidence="2 3">
    <name type="scientific">Caldicellulosiruptor changbaiensis</name>
    <dbReference type="NCBI Taxonomy" id="1222016"/>
    <lineage>
        <taxon>Bacteria</taxon>
        <taxon>Bacillati</taxon>
        <taxon>Bacillota</taxon>
        <taxon>Bacillota incertae sedis</taxon>
        <taxon>Caldicellulosiruptorales</taxon>
        <taxon>Caldicellulosiruptoraceae</taxon>
        <taxon>Caldicellulosiruptor</taxon>
    </lineage>
</organism>
<evidence type="ECO:0008006" key="4">
    <source>
        <dbReference type="Google" id="ProtNLM"/>
    </source>
</evidence>
<keyword evidence="1" id="KW-0472">Membrane</keyword>
<keyword evidence="3" id="KW-1185">Reference proteome</keyword>